<proteinExistence type="predicted"/>
<name>A0A1X7TXG6_AMPQE</name>
<evidence type="ECO:0000313" key="1">
    <source>
        <dbReference type="EnsemblMetazoa" id="Aqu2.1.20079_001"/>
    </source>
</evidence>
<reference evidence="1" key="1">
    <citation type="submission" date="2017-05" db="UniProtKB">
        <authorList>
            <consortium name="EnsemblMetazoa"/>
        </authorList>
    </citation>
    <scope>IDENTIFICATION</scope>
</reference>
<sequence length="676" mass="77840">MNAKEKLRPGTFSHPAPLYTQCLLYIMGHLFLEDWWQKIEGIPTSNLAFLPHVVRAKIILLLPAADVAKLEGTSSTRDISMDEIWETLYKERMPWDRKDEVRCFVPGFDTPEELEQSKRIESVSWREAYFNSLFSFAQVYHFQSSKLMDKNCKCVHYDHFLFDLLFGIRKTPDLYQCFSRRKTLRIHNIYRCNQRCRSLTTLRYNHKYSSGVSLGDVIHTMVQSQISLKHISFSPVHLRLLAPFLSDDNFCGKISKCATSIESISIYQFATLYSCDIEEARKSIANALKVIFVQNKCSIRSVLIQDQFDIVLPYLGGSHQSNLKQLEISITLEQELVEENINISGSFKHVRLSKSISPLLQEVLQCHQELELFEFGITSSDNDFSRCLFMESEVTRYMGELFFRSSFKQLTFNSFRLRGTISFYILQNLLGQFFSSPHPVSFTMIFVSCPKFDPISEPLTVKPEQSSLKSLNLLNCALSVNFTSLIPQHLSLKSLKLEGNDDNVYQLFGNLESVSVDELTLVTSHIIGKDNIDDICRLFRDVNAQKWVLSVAIDDESQNTVDKFLIAFSGIKGSLMSFTLQNYYFDGPLENLLFLLEAIFKLLSPFTATPYFKLALSVHLFTEDFVRTILDMWKKFGVGKLKEIEVFDCSKSGEQVELEEILSEMAVNIIWKQKDF</sequence>
<dbReference type="AlphaFoldDB" id="A0A1X7TXG6"/>
<accession>A0A1X7TXG6</accession>
<protein>
    <submittedName>
        <fullName evidence="1">Uncharacterized protein</fullName>
    </submittedName>
</protein>
<organism evidence="1">
    <name type="scientific">Amphimedon queenslandica</name>
    <name type="common">Sponge</name>
    <dbReference type="NCBI Taxonomy" id="400682"/>
    <lineage>
        <taxon>Eukaryota</taxon>
        <taxon>Metazoa</taxon>
        <taxon>Porifera</taxon>
        <taxon>Demospongiae</taxon>
        <taxon>Heteroscleromorpha</taxon>
        <taxon>Haplosclerida</taxon>
        <taxon>Niphatidae</taxon>
        <taxon>Amphimedon</taxon>
    </lineage>
</organism>
<dbReference type="InParanoid" id="A0A1X7TXG6"/>
<dbReference type="EnsemblMetazoa" id="Aqu2.1.20079_001">
    <property type="protein sequence ID" value="Aqu2.1.20079_001"/>
    <property type="gene ID" value="Aqu2.1.20079"/>
</dbReference>